<evidence type="ECO:0000256" key="2">
    <source>
        <dbReference type="SAM" id="Phobius"/>
    </source>
</evidence>
<sequence>MRGAQHITKAESMTKKLHAKTIAGAIGSAAIAAALLYAGKRKKRNEPTQPGPIPSGENPETD</sequence>
<dbReference type="AlphaFoldDB" id="Q2NC38"/>
<dbReference type="EMBL" id="CP000157">
    <property type="protein sequence ID" value="ABC62753.1"/>
    <property type="molecule type" value="Genomic_DNA"/>
</dbReference>
<accession>Q2NC38</accession>
<keyword evidence="4" id="KW-1185">Reference proteome</keyword>
<gene>
    <name evidence="3" type="ordered locus">ELI_03305</name>
</gene>
<dbReference type="eggNOG" id="ENOG5030FN7">
    <property type="taxonomic scope" value="Bacteria"/>
</dbReference>
<protein>
    <recommendedName>
        <fullName evidence="5">Isopropylmalate isomerase large subunit</fullName>
    </recommendedName>
</protein>
<proteinExistence type="predicted"/>
<evidence type="ECO:0000313" key="4">
    <source>
        <dbReference type="Proteomes" id="UP000008808"/>
    </source>
</evidence>
<name>Q2NC38_ERYLH</name>
<evidence type="ECO:0000313" key="3">
    <source>
        <dbReference type="EMBL" id="ABC62753.1"/>
    </source>
</evidence>
<keyword evidence="2" id="KW-1133">Transmembrane helix</keyword>
<dbReference type="HOGENOM" id="CLU_208420_0_0_5"/>
<reference evidence="4" key="1">
    <citation type="journal article" date="2009" name="J. Bacteriol.">
        <title>Complete genome sequence of Erythrobacter litoralis HTCC2594.</title>
        <authorList>
            <person name="Oh H.M."/>
            <person name="Giovannoni S.J."/>
            <person name="Ferriera S."/>
            <person name="Johnson J."/>
            <person name="Cho J.C."/>
        </authorList>
    </citation>
    <scope>NUCLEOTIDE SEQUENCE [LARGE SCALE GENOMIC DNA]</scope>
    <source>
        <strain evidence="4">HTCC2594</strain>
    </source>
</reference>
<keyword evidence="2" id="KW-0472">Membrane</keyword>
<feature type="region of interest" description="Disordered" evidence="1">
    <location>
        <begin position="41"/>
        <end position="62"/>
    </location>
</feature>
<evidence type="ECO:0008006" key="5">
    <source>
        <dbReference type="Google" id="ProtNLM"/>
    </source>
</evidence>
<feature type="transmembrane region" description="Helical" evidence="2">
    <location>
        <begin position="21"/>
        <end position="39"/>
    </location>
</feature>
<dbReference type="Proteomes" id="UP000008808">
    <property type="component" value="Chromosome"/>
</dbReference>
<keyword evidence="2" id="KW-0812">Transmembrane</keyword>
<dbReference type="KEGG" id="eli:ELI_03305"/>
<evidence type="ECO:0000256" key="1">
    <source>
        <dbReference type="SAM" id="MobiDB-lite"/>
    </source>
</evidence>
<dbReference type="STRING" id="314225.ELI_03305"/>
<organism evidence="3 4">
    <name type="scientific">Erythrobacter litoralis (strain HTCC2594)</name>
    <dbReference type="NCBI Taxonomy" id="314225"/>
    <lineage>
        <taxon>Bacteria</taxon>
        <taxon>Pseudomonadati</taxon>
        <taxon>Pseudomonadota</taxon>
        <taxon>Alphaproteobacteria</taxon>
        <taxon>Sphingomonadales</taxon>
        <taxon>Erythrobacteraceae</taxon>
        <taxon>Erythrobacter/Porphyrobacter group</taxon>
        <taxon>Erythrobacter</taxon>
    </lineage>
</organism>